<name>A0A2U1CSL6_9BURK</name>
<dbReference type="GO" id="GO:0004368">
    <property type="term" value="F:glycerol-3-phosphate dehydrogenase (quinone) activity"/>
    <property type="evidence" value="ECO:0007669"/>
    <property type="project" value="InterPro"/>
</dbReference>
<keyword evidence="6" id="KW-0560">Oxidoreductase</keyword>
<dbReference type="Gene3D" id="3.30.9.10">
    <property type="entry name" value="D-Amino Acid Oxidase, subunit A, domain 2"/>
    <property type="match status" value="1"/>
</dbReference>
<keyword evidence="4" id="KW-0319">Glycerol metabolism</keyword>
<protein>
    <submittedName>
        <fullName evidence="10">Glycerol-3-phosphate dehydrogenase</fullName>
    </submittedName>
</protein>
<dbReference type="STRING" id="1231391.GCA_000308195_02673"/>
<comment type="caution">
    <text evidence="10">The sequence shown here is derived from an EMBL/GenBank/DDBJ whole genome shotgun (WGS) entry which is preliminary data.</text>
</comment>
<keyword evidence="5" id="KW-0274">FAD</keyword>
<evidence type="ECO:0000259" key="8">
    <source>
        <dbReference type="Pfam" id="PF01266"/>
    </source>
</evidence>
<dbReference type="Proteomes" id="UP000246145">
    <property type="component" value="Unassembled WGS sequence"/>
</dbReference>
<dbReference type="PANTHER" id="PTHR11985:SF35">
    <property type="entry name" value="ANAEROBIC GLYCEROL-3-PHOSPHATE DEHYDROGENASE SUBUNIT A"/>
    <property type="match status" value="1"/>
</dbReference>
<dbReference type="InterPro" id="IPR038299">
    <property type="entry name" value="DAO_C_sf"/>
</dbReference>
<dbReference type="Pfam" id="PF16901">
    <property type="entry name" value="DAO_C"/>
    <property type="match status" value="1"/>
</dbReference>
<evidence type="ECO:0000256" key="3">
    <source>
        <dbReference type="ARBA" id="ARBA00022630"/>
    </source>
</evidence>
<evidence type="ECO:0000256" key="2">
    <source>
        <dbReference type="ARBA" id="ARBA00007330"/>
    </source>
</evidence>
<gene>
    <name evidence="10" type="ORF">C7440_1267</name>
</gene>
<evidence type="ECO:0000259" key="9">
    <source>
        <dbReference type="Pfam" id="PF16901"/>
    </source>
</evidence>
<accession>A0A2U1CSL6</accession>
<evidence type="ECO:0000256" key="1">
    <source>
        <dbReference type="ARBA" id="ARBA00001974"/>
    </source>
</evidence>
<dbReference type="InterPro" id="IPR036188">
    <property type="entry name" value="FAD/NAD-bd_sf"/>
</dbReference>
<dbReference type="PRINTS" id="PR01001">
    <property type="entry name" value="FADG3PDH"/>
</dbReference>
<dbReference type="PANTHER" id="PTHR11985">
    <property type="entry name" value="GLYCEROL-3-PHOSPHATE DEHYDROGENASE"/>
    <property type="match status" value="1"/>
</dbReference>
<comment type="similarity">
    <text evidence="2">Belongs to the FAD-dependent glycerol-3-phosphate dehydrogenase family.</text>
</comment>
<feature type="domain" description="Alpha-glycerophosphate oxidase C-terminal" evidence="9">
    <location>
        <begin position="456"/>
        <end position="510"/>
    </location>
</feature>
<dbReference type="EMBL" id="QEKO01000001">
    <property type="protein sequence ID" value="PVY68853.1"/>
    <property type="molecule type" value="Genomic_DNA"/>
</dbReference>
<keyword evidence="11" id="KW-1185">Reference proteome</keyword>
<dbReference type="Pfam" id="PF01266">
    <property type="entry name" value="DAO"/>
    <property type="match status" value="1"/>
</dbReference>
<evidence type="ECO:0000256" key="6">
    <source>
        <dbReference type="ARBA" id="ARBA00023002"/>
    </source>
</evidence>
<dbReference type="Gene3D" id="3.50.50.60">
    <property type="entry name" value="FAD/NAD(P)-binding domain"/>
    <property type="match status" value="1"/>
</dbReference>
<keyword evidence="3" id="KW-0285">Flavoprotein</keyword>
<dbReference type="InterPro" id="IPR000447">
    <property type="entry name" value="G3P_DH_FAD-dep"/>
</dbReference>
<feature type="domain" description="FAD dependent oxidoreductase" evidence="8">
    <location>
        <begin position="11"/>
        <end position="376"/>
    </location>
</feature>
<reference evidence="10 11" key="1">
    <citation type="submission" date="2018-04" db="EMBL/GenBank/DDBJ databases">
        <title>Genomic Encyclopedia of Type Strains, Phase IV (KMG-IV): sequencing the most valuable type-strain genomes for metagenomic binning, comparative biology and taxonomic classification.</title>
        <authorList>
            <person name="Goeker M."/>
        </authorList>
    </citation>
    <scope>NUCLEOTIDE SEQUENCE [LARGE SCALE GENOMIC DNA]</scope>
    <source>
        <strain evidence="10 11">DSM 10065</strain>
    </source>
</reference>
<proteinExistence type="inferred from homology"/>
<dbReference type="Gene3D" id="1.10.8.870">
    <property type="entry name" value="Alpha-glycerophosphate oxidase, cap domain"/>
    <property type="match status" value="1"/>
</dbReference>
<evidence type="ECO:0000256" key="5">
    <source>
        <dbReference type="ARBA" id="ARBA00022827"/>
    </source>
</evidence>
<sequence>MLDRLEAGPFDLVVVGGGATGLGVALDAALRGLKVALLESHDFAKGTSSRATKLVHGGVRYLAQGRIGLVRESLRERTALLHNAPALVRPLPFVVPAYRLRDIPFYTAGLGLYDMLAGHDGLGATRVLSRRQTESRLPGIRPQGLVGGVEYWDAQFDDARLAVALARSAEAAGAVMLNYVRVTGLVHELGKVTGLRAEDTETGRGFLLRSRCVINATGVWSDELRHVDARSSKRPVRKLIRASRGTHLAVDRAFLPSDRALLVPRTADKRVLFAVPWLGKVLLGTTDVATEELAHEPRPDPAEIDYILREAGRYLSVPPARKDIRSAWAGLRPLVDTAAGHGGHGPVATRRISREHSVEVSPTGLVTVAGGKWTTYRAMAQDTLQACGRAGLLATLPPCRTQNFILDAAVGERGAGMREEIWASSWGSDGRGEGNSASGKDEGLPGDDEVLRSAGLTPALVRHAARCEYARRVEDVLARRSRLLFLDAALAARVAPAAARILQSETGLDPALDDFLGLARRYALAE</sequence>
<dbReference type="InterPro" id="IPR006076">
    <property type="entry name" value="FAD-dep_OxRdtase"/>
</dbReference>
<feature type="region of interest" description="Disordered" evidence="7">
    <location>
        <begin position="423"/>
        <end position="448"/>
    </location>
</feature>
<evidence type="ECO:0000256" key="4">
    <source>
        <dbReference type="ARBA" id="ARBA00022798"/>
    </source>
</evidence>
<dbReference type="SUPFAM" id="SSF51905">
    <property type="entry name" value="FAD/NAD(P)-binding domain"/>
    <property type="match status" value="1"/>
</dbReference>
<evidence type="ECO:0000256" key="7">
    <source>
        <dbReference type="SAM" id="MobiDB-lite"/>
    </source>
</evidence>
<evidence type="ECO:0000313" key="10">
    <source>
        <dbReference type="EMBL" id="PVY68853.1"/>
    </source>
</evidence>
<dbReference type="GO" id="GO:0046168">
    <property type="term" value="P:glycerol-3-phosphate catabolic process"/>
    <property type="evidence" value="ECO:0007669"/>
    <property type="project" value="TreeGrafter"/>
</dbReference>
<dbReference type="RefSeq" id="WP_017525023.1">
    <property type="nucleotide sequence ID" value="NZ_JACCEX010000001.1"/>
</dbReference>
<dbReference type="PROSITE" id="PS00978">
    <property type="entry name" value="FAD_G3PDH_2"/>
    <property type="match status" value="1"/>
</dbReference>
<evidence type="ECO:0000313" key="11">
    <source>
        <dbReference type="Proteomes" id="UP000246145"/>
    </source>
</evidence>
<dbReference type="InterPro" id="IPR031656">
    <property type="entry name" value="DAO_C"/>
</dbReference>
<organism evidence="10 11">
    <name type="scientific">Pusillimonas noertemannii</name>
    <dbReference type="NCBI Taxonomy" id="305977"/>
    <lineage>
        <taxon>Bacteria</taxon>
        <taxon>Pseudomonadati</taxon>
        <taxon>Pseudomonadota</taxon>
        <taxon>Betaproteobacteria</taxon>
        <taxon>Burkholderiales</taxon>
        <taxon>Alcaligenaceae</taxon>
        <taxon>Pusillimonas</taxon>
    </lineage>
</organism>
<dbReference type="GO" id="GO:0006071">
    <property type="term" value="P:glycerol metabolic process"/>
    <property type="evidence" value="ECO:0007669"/>
    <property type="project" value="UniProtKB-KW"/>
</dbReference>
<dbReference type="AlphaFoldDB" id="A0A2U1CSL6"/>
<comment type="cofactor">
    <cofactor evidence="1">
        <name>FAD</name>
        <dbReference type="ChEBI" id="CHEBI:57692"/>
    </cofactor>
</comment>